<dbReference type="InterPro" id="IPR000683">
    <property type="entry name" value="Gfo/Idh/MocA-like_OxRdtase_N"/>
</dbReference>
<dbReference type="EMBL" id="PYBW01000039">
    <property type="protein sequence ID" value="PYC80522.1"/>
    <property type="molecule type" value="Genomic_DNA"/>
</dbReference>
<dbReference type="Pfam" id="PF01408">
    <property type="entry name" value="GFO_IDH_MocA"/>
    <property type="match status" value="1"/>
</dbReference>
<gene>
    <name evidence="2" type="ORF">C7C46_12575</name>
</gene>
<evidence type="ECO:0000313" key="2">
    <source>
        <dbReference type="EMBL" id="PYC80522.1"/>
    </source>
</evidence>
<dbReference type="Gene3D" id="3.40.50.720">
    <property type="entry name" value="NAD(P)-binding Rossmann-like Domain"/>
    <property type="match status" value="1"/>
</dbReference>
<comment type="caution">
    <text evidence="2">The sequence shown here is derived from an EMBL/GenBank/DDBJ whole genome shotgun (WGS) entry which is preliminary data.</text>
</comment>
<feature type="domain" description="Gfo/Idh/MocA-like oxidoreductase N-terminal" evidence="1">
    <location>
        <begin position="3"/>
        <end position="126"/>
    </location>
</feature>
<dbReference type="PANTHER" id="PTHR43377:SF1">
    <property type="entry name" value="BILIVERDIN REDUCTASE A"/>
    <property type="match status" value="1"/>
</dbReference>
<evidence type="ECO:0000313" key="3">
    <source>
        <dbReference type="Proteomes" id="UP000248039"/>
    </source>
</evidence>
<accession>A0A2V4N8N0</accession>
<dbReference type="InterPro" id="IPR051450">
    <property type="entry name" value="Gfo/Idh/MocA_Oxidoreductases"/>
</dbReference>
<dbReference type="GO" id="GO:0000166">
    <property type="term" value="F:nucleotide binding"/>
    <property type="evidence" value="ECO:0007669"/>
    <property type="project" value="InterPro"/>
</dbReference>
<evidence type="ECO:0000259" key="1">
    <source>
        <dbReference type="Pfam" id="PF01408"/>
    </source>
</evidence>
<keyword evidence="3" id="KW-1185">Reference proteome</keyword>
<reference evidence="2 3" key="1">
    <citation type="submission" date="2018-03" db="EMBL/GenBank/DDBJ databases">
        <title>Bioinformatic expansion and discovery of thiopeptide antibiotics.</title>
        <authorList>
            <person name="Schwalen C.J."/>
            <person name="Hudson G.A."/>
            <person name="Mitchell D.A."/>
        </authorList>
    </citation>
    <scope>NUCLEOTIDE SEQUENCE [LARGE SCALE GENOMIC DNA]</scope>
    <source>
        <strain evidence="2 3">ATCC 21389</strain>
    </source>
</reference>
<protein>
    <submittedName>
        <fullName evidence="2">Oxidoreductase</fullName>
    </submittedName>
</protein>
<dbReference type="OrthoDB" id="4327503at2"/>
<dbReference type="PANTHER" id="PTHR43377">
    <property type="entry name" value="BILIVERDIN REDUCTASE A"/>
    <property type="match status" value="1"/>
</dbReference>
<dbReference type="SUPFAM" id="SSF51735">
    <property type="entry name" value="NAD(P)-binding Rossmann-fold domains"/>
    <property type="match status" value="1"/>
</dbReference>
<dbReference type="InterPro" id="IPR036291">
    <property type="entry name" value="NAD(P)-bd_dom_sf"/>
</dbReference>
<organism evidence="2 3">
    <name type="scientific">Streptomyces tateyamensis</name>
    <dbReference type="NCBI Taxonomy" id="565073"/>
    <lineage>
        <taxon>Bacteria</taxon>
        <taxon>Bacillati</taxon>
        <taxon>Actinomycetota</taxon>
        <taxon>Actinomycetes</taxon>
        <taxon>Kitasatosporales</taxon>
        <taxon>Streptomycetaceae</taxon>
        <taxon>Streptomyces</taxon>
    </lineage>
</organism>
<sequence length="348" mass="37235">MLRTLIVGLGRAGAGLHLPVLLRLRRTAVGLFAPAPVLAVDPAARPAQLPAELRRLPTLAAARAELDPARTVVHVCTPPRARAALVAELAELGFERLILEKPLATDPADLAALAALVHRHRLQVAVVAPWLASALTDRLTTLVRGGPLGELRRIAVRQHKPRFRRSLTTDGHPTAFDVELPHSLGVVLRLAGDAEVAAASCHDLRAAGRLRPGLGGARLLLAHHGGVRSELVSDLTSPVRERRITLRFAHGTATGHYPGSADDEYAQLRVDSQRLQLREVFPDDSLGSYLQRTYARFLAGPLAPEREFAPQLRAVQLLGAAKALSGIAATAPALTAVAPCEPELTRVH</sequence>
<name>A0A2V4N8N0_9ACTN</name>
<dbReference type="Proteomes" id="UP000248039">
    <property type="component" value="Unassembled WGS sequence"/>
</dbReference>
<proteinExistence type="predicted"/>
<dbReference type="AlphaFoldDB" id="A0A2V4N8N0"/>
<dbReference type="Gene3D" id="3.30.360.10">
    <property type="entry name" value="Dihydrodipicolinate Reductase, domain 2"/>
    <property type="match status" value="1"/>
</dbReference>
<dbReference type="RefSeq" id="WP_110668837.1">
    <property type="nucleotide sequence ID" value="NZ_PYBW01000039.1"/>
</dbReference>